<evidence type="ECO:0000256" key="1">
    <source>
        <dbReference type="SAM" id="MobiDB-lite"/>
    </source>
</evidence>
<name>A0ABN9V0G9_9DINO</name>
<gene>
    <name evidence="2" type="ORF">PCOR1329_LOCUS52836</name>
</gene>
<proteinExistence type="predicted"/>
<sequence>MDGGVGGRLHQRQDQDVGRARTGRPLRQLQRGSLGRHQDPTAIRERIGKTGVPEEELLFKTKTPVVPVDRPDLNNCPDEKSKEAREVCTQQSNGGLPTQECMLDVCFGGKESLRSRSSASCCPRRPRKKTLHQHDFALQDIVEARFLPLVDQACTTRDSGDCGIDPLIQRC</sequence>
<keyword evidence="3" id="KW-1185">Reference proteome</keyword>
<organism evidence="2 3">
    <name type="scientific">Prorocentrum cordatum</name>
    <dbReference type="NCBI Taxonomy" id="2364126"/>
    <lineage>
        <taxon>Eukaryota</taxon>
        <taxon>Sar</taxon>
        <taxon>Alveolata</taxon>
        <taxon>Dinophyceae</taxon>
        <taxon>Prorocentrales</taxon>
        <taxon>Prorocentraceae</taxon>
        <taxon>Prorocentrum</taxon>
    </lineage>
</organism>
<dbReference type="Proteomes" id="UP001189429">
    <property type="component" value="Unassembled WGS sequence"/>
</dbReference>
<feature type="region of interest" description="Disordered" evidence="1">
    <location>
        <begin position="1"/>
        <end position="50"/>
    </location>
</feature>
<reference evidence="2" key="1">
    <citation type="submission" date="2023-10" db="EMBL/GenBank/DDBJ databases">
        <authorList>
            <person name="Chen Y."/>
            <person name="Shah S."/>
            <person name="Dougan E. K."/>
            <person name="Thang M."/>
            <person name="Chan C."/>
        </authorList>
    </citation>
    <scope>NUCLEOTIDE SEQUENCE [LARGE SCALE GENOMIC DNA]</scope>
</reference>
<dbReference type="EMBL" id="CAUYUJ010016432">
    <property type="protein sequence ID" value="CAK0865258.1"/>
    <property type="molecule type" value="Genomic_DNA"/>
</dbReference>
<protein>
    <submittedName>
        <fullName evidence="2">Uncharacterized protein</fullName>
    </submittedName>
</protein>
<comment type="caution">
    <text evidence="2">The sequence shown here is derived from an EMBL/GenBank/DDBJ whole genome shotgun (WGS) entry which is preliminary data.</text>
</comment>
<evidence type="ECO:0000313" key="2">
    <source>
        <dbReference type="EMBL" id="CAK0865258.1"/>
    </source>
</evidence>
<evidence type="ECO:0000313" key="3">
    <source>
        <dbReference type="Proteomes" id="UP001189429"/>
    </source>
</evidence>
<accession>A0ABN9V0G9</accession>
<feature type="compositionally biased region" description="Basic and acidic residues" evidence="1">
    <location>
        <begin position="36"/>
        <end position="48"/>
    </location>
</feature>